<organism evidence="1 2">
    <name type="scientific">Gemmata palustris</name>
    <dbReference type="NCBI Taxonomy" id="2822762"/>
    <lineage>
        <taxon>Bacteria</taxon>
        <taxon>Pseudomonadati</taxon>
        <taxon>Planctomycetota</taxon>
        <taxon>Planctomycetia</taxon>
        <taxon>Gemmatales</taxon>
        <taxon>Gemmataceae</taxon>
        <taxon>Gemmata</taxon>
    </lineage>
</organism>
<reference evidence="1 2" key="1">
    <citation type="submission" date="2021-04" db="EMBL/GenBank/DDBJ databases">
        <authorList>
            <person name="Ivanova A."/>
        </authorList>
    </citation>
    <scope>NUCLEOTIDE SEQUENCE [LARGE SCALE GENOMIC DNA]</scope>
    <source>
        <strain evidence="1 2">G18</strain>
    </source>
</reference>
<name>A0ABS5BY13_9BACT</name>
<protein>
    <recommendedName>
        <fullName evidence="3">DUF3553 domain-containing protein</fullName>
    </recommendedName>
</protein>
<dbReference type="Proteomes" id="UP000676565">
    <property type="component" value="Unassembled WGS sequence"/>
</dbReference>
<accession>A0ABS5BY13</accession>
<gene>
    <name evidence="1" type="ORF">J8F10_25200</name>
</gene>
<evidence type="ECO:0008006" key="3">
    <source>
        <dbReference type="Google" id="ProtNLM"/>
    </source>
</evidence>
<keyword evidence="2" id="KW-1185">Reference proteome</keyword>
<proteinExistence type="predicted"/>
<sequence>MRFPTYDEAEVLKRTWTDKYVRVKPGHTEYERFAGKVGRVVTVNYGGRAIIDFADGAWYDIPATDAHLEVVPDADAKDRFDATANSAQKLPGRQG</sequence>
<dbReference type="EMBL" id="JAGKQQ010000001">
    <property type="protein sequence ID" value="MBP3958560.1"/>
    <property type="molecule type" value="Genomic_DNA"/>
</dbReference>
<evidence type="ECO:0000313" key="2">
    <source>
        <dbReference type="Proteomes" id="UP000676565"/>
    </source>
</evidence>
<comment type="caution">
    <text evidence="1">The sequence shown here is derived from an EMBL/GenBank/DDBJ whole genome shotgun (WGS) entry which is preliminary data.</text>
</comment>
<evidence type="ECO:0000313" key="1">
    <source>
        <dbReference type="EMBL" id="MBP3958560.1"/>
    </source>
</evidence>
<dbReference type="RefSeq" id="WP_210658658.1">
    <property type="nucleotide sequence ID" value="NZ_JAGKQQ010000001.1"/>
</dbReference>